<evidence type="ECO:0000256" key="2">
    <source>
        <dbReference type="SAM" id="Phobius"/>
    </source>
</evidence>
<feature type="transmembrane region" description="Helical" evidence="2">
    <location>
        <begin position="6"/>
        <end position="24"/>
    </location>
</feature>
<keyword evidence="4" id="KW-1185">Reference proteome</keyword>
<feature type="region of interest" description="Disordered" evidence="1">
    <location>
        <begin position="34"/>
        <end position="57"/>
    </location>
</feature>
<evidence type="ECO:0000313" key="3">
    <source>
        <dbReference type="EMBL" id="MFK2826108.1"/>
    </source>
</evidence>
<keyword evidence="2" id="KW-0472">Membrane</keyword>
<dbReference type="Proteomes" id="UP001619911">
    <property type="component" value="Unassembled WGS sequence"/>
</dbReference>
<dbReference type="RefSeq" id="WP_404317045.1">
    <property type="nucleotide sequence ID" value="NZ_JAUIYO010000007.1"/>
</dbReference>
<name>A0ABW8I9G3_9BACI</name>
<evidence type="ECO:0000313" key="4">
    <source>
        <dbReference type="Proteomes" id="UP001619911"/>
    </source>
</evidence>
<sequence length="57" mass="6509">MGLFTVIGLAFVLLFIASTLVYFLRQSLDSSDTTRIDNIPEYYNDLPDHDSTHDRNS</sequence>
<evidence type="ECO:0008006" key="5">
    <source>
        <dbReference type="Google" id="ProtNLM"/>
    </source>
</evidence>
<gene>
    <name evidence="3" type="ORF">QYG89_10575</name>
</gene>
<protein>
    <recommendedName>
        <fullName evidence="5">YtzI protein</fullName>
    </recommendedName>
</protein>
<organism evidence="3 4">
    <name type="scientific">Bacillus lumedeiriae</name>
    <dbReference type="NCBI Taxonomy" id="3058829"/>
    <lineage>
        <taxon>Bacteria</taxon>
        <taxon>Bacillati</taxon>
        <taxon>Bacillota</taxon>
        <taxon>Bacilli</taxon>
        <taxon>Bacillales</taxon>
        <taxon>Bacillaceae</taxon>
        <taxon>Bacillus</taxon>
    </lineage>
</organism>
<comment type="caution">
    <text evidence="3">The sequence shown here is derived from an EMBL/GenBank/DDBJ whole genome shotgun (WGS) entry which is preliminary data.</text>
</comment>
<reference evidence="3 4" key="1">
    <citation type="submission" date="2023-07" db="EMBL/GenBank/DDBJ databases">
        <title>Bacillus lucianemedeirus sp. nov, a new species isolated from an immunobiological production facility.</title>
        <authorList>
            <person name="Costa L.V."/>
            <person name="Miranda R.V.S.L."/>
            <person name="Brandao M.L.L."/>
            <person name="Reis C.M.F."/>
            <person name="Frazao A.M."/>
            <person name="Cruz F.V."/>
            <person name="Baio P.V.P."/>
            <person name="Veras J.F.C."/>
            <person name="Ramos J.N."/>
            <person name="Vieira V."/>
        </authorList>
    </citation>
    <scope>NUCLEOTIDE SEQUENCE [LARGE SCALE GENOMIC DNA]</scope>
    <source>
        <strain evidence="3 4">B190/17</strain>
    </source>
</reference>
<evidence type="ECO:0000256" key="1">
    <source>
        <dbReference type="SAM" id="MobiDB-lite"/>
    </source>
</evidence>
<accession>A0ABW8I9G3</accession>
<proteinExistence type="predicted"/>
<keyword evidence="2" id="KW-1133">Transmembrane helix</keyword>
<dbReference type="EMBL" id="JAUIYO010000007">
    <property type="protein sequence ID" value="MFK2826108.1"/>
    <property type="molecule type" value="Genomic_DNA"/>
</dbReference>
<feature type="compositionally biased region" description="Basic and acidic residues" evidence="1">
    <location>
        <begin position="46"/>
        <end position="57"/>
    </location>
</feature>
<keyword evidence="2" id="KW-0812">Transmembrane</keyword>